<dbReference type="EMBL" id="WKMX01000017">
    <property type="protein sequence ID" value="MRZ07918.1"/>
    <property type="molecule type" value="Genomic_DNA"/>
</dbReference>
<accession>A0A174XAY3</accession>
<reference evidence="2 5" key="1">
    <citation type="submission" date="2015-09" db="EMBL/GenBank/DDBJ databases">
        <authorList>
            <consortium name="Pathogen Informatics"/>
        </authorList>
    </citation>
    <scope>NUCLEOTIDE SEQUENCE [LARGE SCALE GENOMIC DNA]</scope>
    <source>
        <strain evidence="2 5">2789STDY5834948</strain>
    </source>
</reference>
<organism evidence="2 5">
    <name type="scientific">Parabacteroides distasonis</name>
    <dbReference type="NCBI Taxonomy" id="823"/>
    <lineage>
        <taxon>Bacteria</taxon>
        <taxon>Pseudomonadati</taxon>
        <taxon>Bacteroidota</taxon>
        <taxon>Bacteroidia</taxon>
        <taxon>Bacteroidales</taxon>
        <taxon>Tannerellaceae</taxon>
        <taxon>Parabacteroides</taxon>
    </lineage>
</organism>
<dbReference type="Proteomes" id="UP000471216">
    <property type="component" value="Unassembled WGS sequence"/>
</dbReference>
<dbReference type="InterPro" id="IPR036188">
    <property type="entry name" value="FAD/NAD-bd_sf"/>
</dbReference>
<sequence length="410" mass="47475">MDLIIGAGISGISYANFTKNDFLLIEKENEAGGYCRTIKRNGYVWDYSGHFFHFQHPDIEEYVCRNISPSSLLKVEKHTQIYYKGDYIDFPFQKNIHQLDKEELIDCLYDLFSVNQGSIRSFKEMVYANYGKSIAEKFLIPYNEKLYACDLDRLDMNAMGRFFPKANKEDIISNFRSQDNSSYNSSFTYPKGGAVEYVQSLLKNVDSTKVCLNEELLEINIEEKVATTNKRKIKYDRLISTQPLPSLLEQCRLGYESNTFSCNKVLVFNLGFDSKGDDQRNSWVYVPEKDYIFYRLGYYDNILGTDKMSLYVEIGFPEDEVLCKEGLYLDCVMNDLKKMGVVTTQKLVDYETVLMKPAYVHISKESQEAISRYKSILKEKDIYSIGRYGSWTYCSIEDNILEAKEVALGI</sequence>
<gene>
    <name evidence="2" type="ORF">ERS852560_04324</name>
    <name evidence="4" type="ORF">GKD54_17255</name>
    <name evidence="3" type="ORF">GKD58_16355</name>
</gene>
<dbReference type="AlphaFoldDB" id="A0A174XAY3"/>
<feature type="domain" description="Amine oxidase" evidence="1">
    <location>
        <begin position="21"/>
        <end position="406"/>
    </location>
</feature>
<name>A0A174XAY3_PARDI</name>
<evidence type="ECO:0000313" key="4">
    <source>
        <dbReference type="EMBL" id="MRZ07918.1"/>
    </source>
</evidence>
<dbReference type="Gene3D" id="3.50.50.60">
    <property type="entry name" value="FAD/NAD(P)-binding domain"/>
    <property type="match status" value="1"/>
</dbReference>
<dbReference type="InterPro" id="IPR002937">
    <property type="entry name" value="Amino_oxidase"/>
</dbReference>
<dbReference type="Pfam" id="PF01593">
    <property type="entry name" value="Amino_oxidase"/>
    <property type="match status" value="1"/>
</dbReference>
<dbReference type="RefSeq" id="WP_057329624.1">
    <property type="nucleotide sequence ID" value="NZ_CZBM01000031.1"/>
</dbReference>
<reference evidence="6 7" key="2">
    <citation type="journal article" date="2019" name="Nat. Med.">
        <title>A library of human gut bacterial isolates paired with longitudinal multiomics data enables mechanistic microbiome research.</title>
        <authorList>
            <person name="Poyet M."/>
            <person name="Groussin M."/>
            <person name="Gibbons S.M."/>
            <person name="Avila-Pacheco J."/>
            <person name="Jiang X."/>
            <person name="Kearney S.M."/>
            <person name="Perrotta A.R."/>
            <person name="Berdy B."/>
            <person name="Zhao S."/>
            <person name="Lieberman T.D."/>
            <person name="Swanson P.K."/>
            <person name="Smith M."/>
            <person name="Roesemann S."/>
            <person name="Alexander J.E."/>
            <person name="Rich S.A."/>
            <person name="Livny J."/>
            <person name="Vlamakis H."/>
            <person name="Clish C."/>
            <person name="Bullock K."/>
            <person name="Deik A."/>
            <person name="Scott J."/>
            <person name="Pierce K.A."/>
            <person name="Xavier R.J."/>
            <person name="Alm E.J."/>
        </authorList>
    </citation>
    <scope>NUCLEOTIDE SEQUENCE [LARGE SCALE GENOMIC DNA]</scope>
    <source>
        <strain evidence="4 7">BIOML-A10</strain>
        <strain evidence="3 6">BIOML-A11</strain>
    </source>
</reference>
<evidence type="ECO:0000313" key="7">
    <source>
        <dbReference type="Proteomes" id="UP000471216"/>
    </source>
</evidence>
<dbReference type="EMBL" id="CZBM01000031">
    <property type="protein sequence ID" value="CUQ56652.1"/>
    <property type="molecule type" value="Genomic_DNA"/>
</dbReference>
<dbReference type="PANTHER" id="PTHR21197:SF0">
    <property type="entry name" value="UDP-GALACTOPYRANOSE MUTASE"/>
    <property type="match status" value="1"/>
</dbReference>
<evidence type="ECO:0000313" key="3">
    <source>
        <dbReference type="EMBL" id="MRY85805.1"/>
    </source>
</evidence>
<evidence type="ECO:0000313" key="5">
    <source>
        <dbReference type="Proteomes" id="UP000095332"/>
    </source>
</evidence>
<evidence type="ECO:0000313" key="2">
    <source>
        <dbReference type="EMBL" id="CUQ56652.1"/>
    </source>
</evidence>
<dbReference type="EMBL" id="WKMW01000017">
    <property type="protein sequence ID" value="MRY85805.1"/>
    <property type="molecule type" value="Genomic_DNA"/>
</dbReference>
<protein>
    <submittedName>
        <fullName evidence="3">NAD(P)-binding protein</fullName>
    </submittedName>
    <submittedName>
        <fullName evidence="2">Protoporphyrinogen oxidase</fullName>
    </submittedName>
</protein>
<evidence type="ECO:0000313" key="6">
    <source>
        <dbReference type="Proteomes" id="UP000450599"/>
    </source>
</evidence>
<dbReference type="SUPFAM" id="SSF51971">
    <property type="entry name" value="Nucleotide-binding domain"/>
    <property type="match status" value="1"/>
</dbReference>
<proteinExistence type="predicted"/>
<dbReference type="PANTHER" id="PTHR21197">
    <property type="entry name" value="UDP-GALACTOPYRANOSE MUTASE"/>
    <property type="match status" value="1"/>
</dbReference>
<dbReference type="GO" id="GO:0005829">
    <property type="term" value="C:cytosol"/>
    <property type="evidence" value="ECO:0007669"/>
    <property type="project" value="TreeGrafter"/>
</dbReference>
<dbReference type="GO" id="GO:0016491">
    <property type="term" value="F:oxidoreductase activity"/>
    <property type="evidence" value="ECO:0007669"/>
    <property type="project" value="InterPro"/>
</dbReference>
<evidence type="ECO:0000259" key="1">
    <source>
        <dbReference type="Pfam" id="PF01593"/>
    </source>
</evidence>
<dbReference type="Proteomes" id="UP000095332">
    <property type="component" value="Unassembled WGS sequence"/>
</dbReference>
<dbReference type="GO" id="GO:0008767">
    <property type="term" value="F:UDP-galactopyranose mutase activity"/>
    <property type="evidence" value="ECO:0007669"/>
    <property type="project" value="TreeGrafter"/>
</dbReference>
<dbReference type="GO" id="GO:0050660">
    <property type="term" value="F:flavin adenine dinucleotide binding"/>
    <property type="evidence" value="ECO:0007669"/>
    <property type="project" value="TreeGrafter"/>
</dbReference>
<dbReference type="Proteomes" id="UP000450599">
    <property type="component" value="Unassembled WGS sequence"/>
</dbReference>